<feature type="region of interest" description="Disordered" evidence="1">
    <location>
        <begin position="116"/>
        <end position="142"/>
    </location>
</feature>
<dbReference type="EMBL" id="CP048620">
    <property type="protein sequence ID" value="QPJ64752.1"/>
    <property type="molecule type" value="Genomic_DNA"/>
</dbReference>
<dbReference type="Pfam" id="PF08239">
    <property type="entry name" value="SH3_3"/>
    <property type="match status" value="1"/>
</dbReference>
<reference evidence="5" key="1">
    <citation type="submission" date="2020-02" db="EMBL/GenBank/DDBJ databases">
        <title>Genomic and physiological characterization of two novel Nitrospinaceae genera.</title>
        <authorList>
            <person name="Mueller A.J."/>
            <person name="Jung M.-Y."/>
            <person name="Strachan C.R."/>
            <person name="Herbold C.W."/>
            <person name="Kirkegaard R.H."/>
            <person name="Daims H."/>
        </authorList>
    </citation>
    <scope>NUCLEOTIDE SEQUENCE [LARGE SCALE GENOMIC DNA]</scope>
</reference>
<feature type="chain" id="PRO_5032705454" evidence="2">
    <location>
        <begin position="32"/>
        <end position="176"/>
    </location>
</feature>
<evidence type="ECO:0000256" key="1">
    <source>
        <dbReference type="SAM" id="MobiDB-lite"/>
    </source>
</evidence>
<name>A0A7T0C1D8_9BACT</name>
<gene>
    <name evidence="4" type="ORF">G3M78_04850</name>
</gene>
<evidence type="ECO:0000313" key="4">
    <source>
        <dbReference type="EMBL" id="QPJ64752.1"/>
    </source>
</evidence>
<organism evidence="4 5">
    <name type="scientific">Candidatus Nitrohelix vancouverensis</name>
    <dbReference type="NCBI Taxonomy" id="2705534"/>
    <lineage>
        <taxon>Bacteria</taxon>
        <taxon>Pseudomonadati</taxon>
        <taxon>Nitrospinota/Tectimicrobiota group</taxon>
        <taxon>Nitrospinota</taxon>
        <taxon>Nitrospinia</taxon>
        <taxon>Nitrospinales</taxon>
        <taxon>Nitrospinaceae</taxon>
        <taxon>Candidatus Nitrohelix</taxon>
    </lineage>
</organism>
<protein>
    <submittedName>
        <fullName evidence="4">SH3 domain-containing protein</fullName>
    </submittedName>
</protein>
<dbReference type="InterPro" id="IPR003646">
    <property type="entry name" value="SH3-like_bac-type"/>
</dbReference>
<dbReference type="KEGG" id="nva:G3M78_04850"/>
<evidence type="ECO:0000259" key="3">
    <source>
        <dbReference type="PROSITE" id="PS51781"/>
    </source>
</evidence>
<proteinExistence type="predicted"/>
<feature type="domain" description="SH3b" evidence="3">
    <location>
        <begin position="31"/>
        <end position="93"/>
    </location>
</feature>
<dbReference type="PROSITE" id="PS51781">
    <property type="entry name" value="SH3B"/>
    <property type="match status" value="1"/>
</dbReference>
<dbReference type="SMART" id="SM00287">
    <property type="entry name" value="SH3b"/>
    <property type="match status" value="1"/>
</dbReference>
<evidence type="ECO:0000256" key="2">
    <source>
        <dbReference type="SAM" id="SignalP"/>
    </source>
</evidence>
<accession>A0A7T0C1D8</accession>
<dbReference type="Gene3D" id="2.30.30.40">
    <property type="entry name" value="SH3 Domains"/>
    <property type="match status" value="1"/>
</dbReference>
<keyword evidence="2" id="KW-0732">Signal</keyword>
<feature type="compositionally biased region" description="Polar residues" evidence="1">
    <location>
        <begin position="118"/>
        <end position="135"/>
    </location>
</feature>
<evidence type="ECO:0000313" key="5">
    <source>
        <dbReference type="Proteomes" id="UP000594464"/>
    </source>
</evidence>
<dbReference type="AlphaFoldDB" id="A0A7T0C1D8"/>
<feature type="signal peptide" evidence="2">
    <location>
        <begin position="1"/>
        <end position="31"/>
    </location>
</feature>
<dbReference type="Proteomes" id="UP000594464">
    <property type="component" value="Chromosome"/>
</dbReference>
<sequence>MNRNSSSVNKGLSLCFSAALFWVLFAGTAQAVSMYVKKPGVKLMAEDSSKSKVVAQLQEGASVEILKKSGKYYQVSTGGKTGWVFKFYLSSSAPAGGGGGDADLLGSLGGRQKVAANETGSSSSIRGLSPTSQELAQKKGIPKESVQAVQAMESYQISNNDLDQFLQEGQLGEYAQ</sequence>